<evidence type="ECO:0000313" key="1">
    <source>
        <dbReference type="EMBL" id="KAI9900368.1"/>
    </source>
</evidence>
<gene>
    <name evidence="1" type="ORF">N3K66_004630</name>
</gene>
<dbReference type="Proteomes" id="UP001163324">
    <property type="component" value="Chromosome 4"/>
</dbReference>
<reference evidence="1" key="1">
    <citation type="submission" date="2022-10" db="EMBL/GenBank/DDBJ databases">
        <title>Complete Genome of Trichothecium roseum strain YXFP-22015, a Plant Pathogen Isolated from Citrus.</title>
        <authorList>
            <person name="Wang Y."/>
            <person name="Zhu L."/>
        </authorList>
    </citation>
    <scope>NUCLEOTIDE SEQUENCE</scope>
    <source>
        <strain evidence="1">YXFP-22015</strain>
    </source>
</reference>
<dbReference type="EMBL" id="CM047943">
    <property type="protein sequence ID" value="KAI9900368.1"/>
    <property type="molecule type" value="Genomic_DNA"/>
</dbReference>
<accession>A0ACC0V1S1</accession>
<comment type="caution">
    <text evidence="1">The sequence shown here is derived from an EMBL/GenBank/DDBJ whole genome shotgun (WGS) entry which is preliminary data.</text>
</comment>
<protein>
    <submittedName>
        <fullName evidence="1">Uncharacterized protein</fullName>
    </submittedName>
</protein>
<keyword evidence="2" id="KW-1185">Reference proteome</keyword>
<name>A0ACC0V1S1_9HYPO</name>
<proteinExistence type="predicted"/>
<evidence type="ECO:0000313" key="2">
    <source>
        <dbReference type="Proteomes" id="UP001163324"/>
    </source>
</evidence>
<sequence>MGEPAPGQRRLVQTSSVVVLKAARCNSQPPPSPPSPSLSAPESLICEPIVPLSLNPHVGTVTATPPSLSTTPPPAPAPPPSAHGDHSTTRQRRLRQATHVLNTEALALRNLTTLYETDEACREGFDLAVDAITSRRAQGGKLVITGVGKSGHLGRKLCATFQSLGVPAVFLHPTEALHGDMGLLSPRDAVLLITFSGRTPELTTLVAHLASSHALVLLTAHTRAEACELQQQRPDAVLLPAPIPEPEAVTFGVPAPTTSITVALGVGHALALAVAEELHHSVASVFARNHPGGAIGQTARQQQHQHQHQHQQDL</sequence>
<organism evidence="1 2">
    <name type="scientific">Trichothecium roseum</name>
    <dbReference type="NCBI Taxonomy" id="47278"/>
    <lineage>
        <taxon>Eukaryota</taxon>
        <taxon>Fungi</taxon>
        <taxon>Dikarya</taxon>
        <taxon>Ascomycota</taxon>
        <taxon>Pezizomycotina</taxon>
        <taxon>Sordariomycetes</taxon>
        <taxon>Hypocreomycetidae</taxon>
        <taxon>Hypocreales</taxon>
        <taxon>Hypocreales incertae sedis</taxon>
        <taxon>Trichothecium</taxon>
    </lineage>
</organism>